<dbReference type="eggNOG" id="COG1216">
    <property type="taxonomic scope" value="Bacteria"/>
</dbReference>
<dbReference type="Gene3D" id="3.90.550.10">
    <property type="entry name" value="Spore Coat Polysaccharide Biosynthesis Protein SpsA, Chain A"/>
    <property type="match status" value="1"/>
</dbReference>
<dbReference type="RefSeq" id="WP_006099334.1">
    <property type="nucleotide sequence ID" value="NZ_DS989844.1"/>
</dbReference>
<dbReference type="PANTHER" id="PTHR43685:SF3">
    <property type="entry name" value="SLR2126 PROTEIN"/>
    <property type="match status" value="1"/>
</dbReference>
<gene>
    <name evidence="2" type="ORF">MC7420_358</name>
</gene>
<evidence type="ECO:0000259" key="1">
    <source>
        <dbReference type="Pfam" id="PF00535"/>
    </source>
</evidence>
<evidence type="ECO:0000313" key="3">
    <source>
        <dbReference type="Proteomes" id="UP000003835"/>
    </source>
</evidence>
<evidence type="ECO:0000313" key="2">
    <source>
        <dbReference type="EMBL" id="EDX77221.1"/>
    </source>
</evidence>
<reference evidence="2 3" key="1">
    <citation type="submission" date="2008-07" db="EMBL/GenBank/DDBJ databases">
        <authorList>
            <person name="Tandeau de Marsac N."/>
            <person name="Ferriera S."/>
            <person name="Johnson J."/>
            <person name="Kravitz S."/>
            <person name="Beeson K."/>
            <person name="Sutton G."/>
            <person name="Rogers Y.-H."/>
            <person name="Friedman R."/>
            <person name="Frazier M."/>
            <person name="Venter J.C."/>
        </authorList>
    </citation>
    <scope>NUCLEOTIDE SEQUENCE [LARGE SCALE GENOMIC DNA]</scope>
    <source>
        <strain evidence="2 3">PCC 7420</strain>
    </source>
</reference>
<sequence length="308" mass="35410">MKQEQILFSIIIPTYNRPERLATCLNAIAHLDYPRDRFEVIVVDDGSHTPIEPVVTPFRQQLDITLITQSNAGPATARNTGAAKAKGEFLVFTDDDCTPDPDWLKALADHFTTAPDRLIGGRAINALPDNLFSTASQLLIDYLYDYYNTDPNQATFFASNNFALAKETFHQLGGFDITFPLAAGEDREWCDRWLNHGYRMIYAPKAQVYHAHHLTLKRFWRQHFNYGRGAFHFHQIRAQRNLDKMKVEPFSFYFDLLTYPFLQHSKQPSLLLAILFFLSQVANVSGFFWERSTQTSTAKRQLSKTAFD</sequence>
<keyword evidence="3" id="KW-1185">Reference proteome</keyword>
<dbReference type="SUPFAM" id="SSF53448">
    <property type="entry name" value="Nucleotide-diphospho-sugar transferases"/>
    <property type="match status" value="1"/>
</dbReference>
<dbReference type="EMBL" id="DS989844">
    <property type="protein sequence ID" value="EDX77221.1"/>
    <property type="molecule type" value="Genomic_DNA"/>
</dbReference>
<accession>B4VKX5</accession>
<dbReference type="AlphaFoldDB" id="B4VKX5"/>
<dbReference type="InterPro" id="IPR029044">
    <property type="entry name" value="Nucleotide-diphossugar_trans"/>
</dbReference>
<dbReference type="InterPro" id="IPR050834">
    <property type="entry name" value="Glycosyltransf_2"/>
</dbReference>
<dbReference type="PANTHER" id="PTHR43685">
    <property type="entry name" value="GLYCOSYLTRANSFERASE"/>
    <property type="match status" value="1"/>
</dbReference>
<organism evidence="2 3">
    <name type="scientific">Coleofasciculus chthonoplastes PCC 7420</name>
    <dbReference type="NCBI Taxonomy" id="118168"/>
    <lineage>
        <taxon>Bacteria</taxon>
        <taxon>Bacillati</taxon>
        <taxon>Cyanobacteriota</taxon>
        <taxon>Cyanophyceae</taxon>
        <taxon>Coleofasciculales</taxon>
        <taxon>Coleofasciculaceae</taxon>
        <taxon>Coleofasciculus</taxon>
    </lineage>
</organism>
<dbReference type="Proteomes" id="UP000003835">
    <property type="component" value="Unassembled WGS sequence"/>
</dbReference>
<proteinExistence type="predicted"/>
<dbReference type="Pfam" id="PF00535">
    <property type="entry name" value="Glycos_transf_2"/>
    <property type="match status" value="1"/>
</dbReference>
<protein>
    <submittedName>
        <fullName evidence="2">Glycosyl transferase, group 2 family protein</fullName>
    </submittedName>
</protein>
<dbReference type="STRING" id="118168.MC7420_358"/>
<keyword evidence="2" id="KW-0808">Transferase</keyword>
<feature type="domain" description="Glycosyltransferase 2-like" evidence="1">
    <location>
        <begin position="9"/>
        <end position="171"/>
    </location>
</feature>
<dbReference type="GO" id="GO:0016740">
    <property type="term" value="F:transferase activity"/>
    <property type="evidence" value="ECO:0007669"/>
    <property type="project" value="UniProtKB-KW"/>
</dbReference>
<dbReference type="OrthoDB" id="153025at2"/>
<dbReference type="HOGENOM" id="CLU_025996_19_6_3"/>
<name>B4VKX5_9CYAN</name>
<dbReference type="InterPro" id="IPR001173">
    <property type="entry name" value="Glyco_trans_2-like"/>
</dbReference>